<dbReference type="Gene3D" id="3.50.50.60">
    <property type="entry name" value="FAD/NAD(P)-binding domain"/>
    <property type="match status" value="1"/>
</dbReference>
<dbReference type="InterPro" id="IPR002938">
    <property type="entry name" value="FAD-bd"/>
</dbReference>
<protein>
    <recommendedName>
        <fullName evidence="3">FAD-binding domain-containing protein</fullName>
    </recommendedName>
</protein>
<evidence type="ECO:0000256" key="1">
    <source>
        <dbReference type="ARBA" id="ARBA00023002"/>
    </source>
</evidence>
<accession>A0ABN3VDJ7</accession>
<feature type="domain" description="FAD-binding" evidence="3">
    <location>
        <begin position="163"/>
        <end position="198"/>
    </location>
</feature>
<evidence type="ECO:0000256" key="2">
    <source>
        <dbReference type="ARBA" id="ARBA00023033"/>
    </source>
</evidence>
<dbReference type="SUPFAM" id="SSF51905">
    <property type="entry name" value="FAD/NAD(P)-binding domain"/>
    <property type="match status" value="1"/>
</dbReference>
<keyword evidence="1" id="KW-0560">Oxidoreductase</keyword>
<comment type="caution">
    <text evidence="4">The sequence shown here is derived from an EMBL/GenBank/DDBJ whole genome shotgun (WGS) entry which is preliminary data.</text>
</comment>
<evidence type="ECO:0000313" key="5">
    <source>
        <dbReference type="Proteomes" id="UP001500979"/>
    </source>
</evidence>
<dbReference type="Pfam" id="PF01494">
    <property type="entry name" value="FAD_binding_3"/>
    <property type="match status" value="1"/>
</dbReference>
<gene>
    <name evidence="4" type="ORF">GCM10010470_29300</name>
</gene>
<dbReference type="InterPro" id="IPR036188">
    <property type="entry name" value="FAD/NAD-bd_sf"/>
</dbReference>
<keyword evidence="5" id="KW-1185">Reference proteome</keyword>
<evidence type="ECO:0000259" key="3">
    <source>
        <dbReference type="Pfam" id="PF01494"/>
    </source>
</evidence>
<reference evidence="4 5" key="1">
    <citation type="journal article" date="2019" name="Int. J. Syst. Evol. Microbiol.">
        <title>The Global Catalogue of Microorganisms (GCM) 10K type strain sequencing project: providing services to taxonomists for standard genome sequencing and annotation.</title>
        <authorList>
            <consortium name="The Broad Institute Genomics Platform"/>
            <consortium name="The Broad Institute Genome Sequencing Center for Infectious Disease"/>
            <person name="Wu L."/>
            <person name="Ma J."/>
        </authorList>
    </citation>
    <scope>NUCLEOTIDE SEQUENCE [LARGE SCALE GENOMIC DNA]</scope>
    <source>
        <strain evidence="4 5">JCM 9383</strain>
    </source>
</reference>
<organism evidence="4 5">
    <name type="scientific">Saccharopolyspora taberi</name>
    <dbReference type="NCBI Taxonomy" id="60895"/>
    <lineage>
        <taxon>Bacteria</taxon>
        <taxon>Bacillati</taxon>
        <taxon>Actinomycetota</taxon>
        <taxon>Actinomycetes</taxon>
        <taxon>Pseudonocardiales</taxon>
        <taxon>Pseudonocardiaceae</taxon>
        <taxon>Saccharopolyspora</taxon>
    </lineage>
</organism>
<name>A0ABN3VDJ7_9PSEU</name>
<dbReference type="PANTHER" id="PTHR13789:SF309">
    <property type="entry name" value="PUTATIVE (AFU_ORTHOLOGUE AFUA_6G14510)-RELATED"/>
    <property type="match status" value="1"/>
</dbReference>
<evidence type="ECO:0000313" key="4">
    <source>
        <dbReference type="EMBL" id="GAA2792641.1"/>
    </source>
</evidence>
<dbReference type="Proteomes" id="UP001500979">
    <property type="component" value="Unassembled WGS sequence"/>
</dbReference>
<proteinExistence type="predicted"/>
<keyword evidence="2" id="KW-0503">Monooxygenase</keyword>
<dbReference type="PRINTS" id="PR00420">
    <property type="entry name" value="RNGMNOXGNASE"/>
</dbReference>
<dbReference type="PANTHER" id="PTHR13789">
    <property type="entry name" value="MONOOXYGENASE"/>
    <property type="match status" value="1"/>
</dbReference>
<sequence length="262" mass="28236">MLHRADLLDVLRSAVPEDALHAGIEVREVHTDGTVVHAGGVSSADLVVGADGIRSITRRTVFPHAPAPRYAGYRTWRMIAPPRQVRSVETWGKGDRFGYAPLPDGRVYCYAVVRGPEGASGDIHALRRRFADWHDPIPALLDSVADDVLLGHDSYELPDLPSFVSGRVALLGDAAHAMTPNLGQGGCQALEDAVVLGAAGDLGAYDRARRPRAQMIVRRSRRVGVVAHWTSPVAVAARNTAMRLAPGSALIRSMEPVLNWTP</sequence>
<dbReference type="EMBL" id="BAAAUX010000014">
    <property type="protein sequence ID" value="GAA2792641.1"/>
    <property type="molecule type" value="Genomic_DNA"/>
</dbReference>
<dbReference type="InterPro" id="IPR050493">
    <property type="entry name" value="FAD-dep_Monooxygenase_BioMet"/>
</dbReference>